<evidence type="ECO:0000256" key="2">
    <source>
        <dbReference type="ARBA" id="ARBA00022723"/>
    </source>
</evidence>
<dbReference type="CDD" id="cd08071">
    <property type="entry name" value="MPN_DUF2466"/>
    <property type="match status" value="1"/>
</dbReference>
<dbReference type="RefSeq" id="WP_236985938.1">
    <property type="nucleotide sequence ID" value="NZ_AP023086.1"/>
</dbReference>
<dbReference type="KEGG" id="marq:MARGE09_P0638"/>
<dbReference type="NCBIfam" id="TIGR00608">
    <property type="entry name" value="radc"/>
    <property type="match status" value="1"/>
</dbReference>
<protein>
    <submittedName>
        <fullName evidence="8">DNA repair protein RadC</fullName>
    </submittedName>
</protein>
<comment type="similarity">
    <text evidence="6">Belongs to the UPF0758 family.</text>
</comment>
<dbReference type="Gene3D" id="3.40.140.10">
    <property type="entry name" value="Cytidine Deaminase, domain 2"/>
    <property type="match status" value="1"/>
</dbReference>
<dbReference type="GO" id="GO:0008237">
    <property type="term" value="F:metallopeptidase activity"/>
    <property type="evidence" value="ECO:0007669"/>
    <property type="project" value="UniProtKB-KW"/>
</dbReference>
<dbReference type="Gene3D" id="1.10.150.20">
    <property type="entry name" value="5' to 3' exonuclease, C-terminal subdomain"/>
    <property type="match status" value="1"/>
</dbReference>
<keyword evidence="5" id="KW-0482">Metalloprotease</keyword>
<keyword evidence="4" id="KW-0862">Zinc</keyword>
<evidence type="ECO:0000259" key="7">
    <source>
        <dbReference type="PROSITE" id="PS50249"/>
    </source>
</evidence>
<evidence type="ECO:0000313" key="8">
    <source>
        <dbReference type="EMBL" id="BCD96438.1"/>
    </source>
</evidence>
<dbReference type="InterPro" id="IPR010994">
    <property type="entry name" value="RuvA_2-like"/>
</dbReference>
<accession>A0AAN2BIZ8</accession>
<dbReference type="Pfam" id="PF20582">
    <property type="entry name" value="UPF0758_N"/>
    <property type="match status" value="1"/>
</dbReference>
<dbReference type="GO" id="GO:0006508">
    <property type="term" value="P:proteolysis"/>
    <property type="evidence" value="ECO:0007669"/>
    <property type="project" value="UniProtKB-KW"/>
</dbReference>
<dbReference type="GO" id="GO:0046872">
    <property type="term" value="F:metal ion binding"/>
    <property type="evidence" value="ECO:0007669"/>
    <property type="project" value="UniProtKB-KW"/>
</dbReference>
<keyword evidence="1" id="KW-0645">Protease</keyword>
<dbReference type="PROSITE" id="PS01302">
    <property type="entry name" value="UPF0758"/>
    <property type="match status" value="1"/>
</dbReference>
<dbReference type="PANTHER" id="PTHR30471:SF3">
    <property type="entry name" value="UPF0758 PROTEIN YEES-RELATED"/>
    <property type="match status" value="1"/>
</dbReference>
<dbReference type="PROSITE" id="PS50249">
    <property type="entry name" value="MPN"/>
    <property type="match status" value="1"/>
</dbReference>
<dbReference type="Pfam" id="PF04002">
    <property type="entry name" value="RadC"/>
    <property type="match status" value="1"/>
</dbReference>
<sequence length="224" mass="24154">MAITDWPVGERPREKLLQRGASALSDAELLAIFLRTGVAGKSAVDLSRELLQHFGSLRALLSASQKEFCGALGLGQAKYCQLQAVLEMASRHTVEALSQQSVLDSAALVKRLAKSRLSGLEHEVFAAFFLDAQHQLLNFETLFRGTLDAASVHPRELVKRALALNAGAVILAHNHPSGIAAPSASDREITRVLSEALGLLDIRVLDHIIVGSAEPFSFCEHGMI</sequence>
<dbReference type="InterPro" id="IPR037518">
    <property type="entry name" value="MPN"/>
</dbReference>
<feature type="domain" description="MPN" evidence="7">
    <location>
        <begin position="101"/>
        <end position="224"/>
    </location>
</feature>
<evidence type="ECO:0000256" key="1">
    <source>
        <dbReference type="ARBA" id="ARBA00022670"/>
    </source>
</evidence>
<keyword evidence="3" id="KW-0378">Hydrolase</keyword>
<evidence type="ECO:0000256" key="3">
    <source>
        <dbReference type="ARBA" id="ARBA00022801"/>
    </source>
</evidence>
<dbReference type="PANTHER" id="PTHR30471">
    <property type="entry name" value="DNA REPAIR PROTEIN RADC"/>
    <property type="match status" value="1"/>
</dbReference>
<evidence type="ECO:0000256" key="5">
    <source>
        <dbReference type="ARBA" id="ARBA00023049"/>
    </source>
</evidence>
<dbReference type="EMBL" id="AP023086">
    <property type="protein sequence ID" value="BCD96438.1"/>
    <property type="molecule type" value="Genomic_DNA"/>
</dbReference>
<dbReference type="InterPro" id="IPR025657">
    <property type="entry name" value="RadC_JAB"/>
</dbReference>
<dbReference type="NCBIfam" id="NF000642">
    <property type="entry name" value="PRK00024.1"/>
    <property type="match status" value="1"/>
</dbReference>
<keyword evidence="2" id="KW-0479">Metal-binding</keyword>
<dbReference type="InterPro" id="IPR020891">
    <property type="entry name" value="UPF0758_CS"/>
</dbReference>
<evidence type="ECO:0000313" key="9">
    <source>
        <dbReference type="Proteomes" id="UP001320119"/>
    </source>
</evidence>
<proteinExistence type="inferred from homology"/>
<organism evidence="8 9">
    <name type="scientific">Marinagarivorans cellulosilyticus</name>
    <dbReference type="NCBI Taxonomy" id="2721545"/>
    <lineage>
        <taxon>Bacteria</taxon>
        <taxon>Pseudomonadati</taxon>
        <taxon>Pseudomonadota</taxon>
        <taxon>Gammaproteobacteria</taxon>
        <taxon>Cellvibrionales</taxon>
        <taxon>Cellvibrionaceae</taxon>
        <taxon>Marinagarivorans</taxon>
    </lineage>
</organism>
<gene>
    <name evidence="8" type="ORF">MARGE09_P0638</name>
</gene>
<dbReference type="InterPro" id="IPR046778">
    <property type="entry name" value="UPF0758_N"/>
</dbReference>
<dbReference type="SUPFAM" id="SSF47781">
    <property type="entry name" value="RuvA domain 2-like"/>
    <property type="match status" value="1"/>
</dbReference>
<dbReference type="AlphaFoldDB" id="A0AAN2BIZ8"/>
<reference evidence="8 9" key="1">
    <citation type="journal article" date="2022" name="IScience">
        <title>An ultrasensitive nanofiber-based assay for enzymatic hydrolysis and deep-sea microbial degradation of cellulose.</title>
        <authorList>
            <person name="Tsudome M."/>
            <person name="Tachioka M."/>
            <person name="Miyazaki M."/>
            <person name="Uchimura K."/>
            <person name="Tsuda M."/>
            <person name="Takaki Y."/>
            <person name="Deguchi S."/>
        </authorList>
    </citation>
    <scope>NUCLEOTIDE SEQUENCE [LARGE SCALE GENOMIC DNA]</scope>
    <source>
        <strain evidence="8 9">GE09</strain>
    </source>
</reference>
<evidence type="ECO:0000256" key="6">
    <source>
        <dbReference type="RuleBase" id="RU003797"/>
    </source>
</evidence>
<name>A0AAN2BIZ8_9GAMM</name>
<dbReference type="InterPro" id="IPR001405">
    <property type="entry name" value="UPF0758"/>
</dbReference>
<keyword evidence="9" id="KW-1185">Reference proteome</keyword>
<evidence type="ECO:0000256" key="4">
    <source>
        <dbReference type="ARBA" id="ARBA00022833"/>
    </source>
</evidence>
<dbReference type="Proteomes" id="UP001320119">
    <property type="component" value="Chromosome"/>
</dbReference>